<protein>
    <recommendedName>
        <fullName evidence="2">DUF541 domain-containing protein</fullName>
    </recommendedName>
</protein>
<evidence type="ECO:0000313" key="1">
    <source>
        <dbReference type="EMBL" id="GAI19803.1"/>
    </source>
</evidence>
<name>X1LL38_9ZZZZ</name>
<feature type="non-terminal residue" evidence="1">
    <location>
        <position position="1"/>
    </location>
</feature>
<reference evidence="1" key="1">
    <citation type="journal article" date="2014" name="Front. Microbiol.">
        <title>High frequency of phylogenetically diverse reductive dehalogenase-homologous genes in deep subseafloor sedimentary metagenomes.</title>
        <authorList>
            <person name="Kawai M."/>
            <person name="Futagami T."/>
            <person name="Toyoda A."/>
            <person name="Takaki Y."/>
            <person name="Nishi S."/>
            <person name="Hori S."/>
            <person name="Arai W."/>
            <person name="Tsubouchi T."/>
            <person name="Morono Y."/>
            <person name="Uchiyama I."/>
            <person name="Ito T."/>
            <person name="Fujiyama A."/>
            <person name="Inagaki F."/>
            <person name="Takami H."/>
        </authorList>
    </citation>
    <scope>NUCLEOTIDE SEQUENCE</scope>
    <source>
        <strain evidence="1">Expedition CK06-06</strain>
    </source>
</reference>
<comment type="caution">
    <text evidence="1">The sequence shown here is derived from an EMBL/GenBank/DDBJ whole genome shotgun (WGS) entry which is preliminary data.</text>
</comment>
<proteinExistence type="predicted"/>
<dbReference type="EMBL" id="BARV01022392">
    <property type="protein sequence ID" value="GAI19803.1"/>
    <property type="molecule type" value="Genomic_DNA"/>
</dbReference>
<gene>
    <name evidence="1" type="ORF">S06H3_36935</name>
</gene>
<organism evidence="1">
    <name type="scientific">marine sediment metagenome</name>
    <dbReference type="NCBI Taxonomy" id="412755"/>
    <lineage>
        <taxon>unclassified sequences</taxon>
        <taxon>metagenomes</taxon>
        <taxon>ecological metagenomes</taxon>
    </lineage>
</organism>
<accession>X1LL38</accession>
<dbReference type="Gene3D" id="3.30.110.170">
    <property type="entry name" value="Protein of unknown function (DUF541), domain 1"/>
    <property type="match status" value="1"/>
</dbReference>
<evidence type="ECO:0008006" key="2">
    <source>
        <dbReference type="Google" id="ProtNLM"/>
    </source>
</evidence>
<dbReference type="Pfam" id="PF04402">
    <property type="entry name" value="SIMPL"/>
    <property type="match status" value="1"/>
</dbReference>
<dbReference type="AlphaFoldDB" id="X1LL38"/>
<dbReference type="InterPro" id="IPR007497">
    <property type="entry name" value="SIMPL/DUF541"/>
</dbReference>
<sequence>DPVRYYEEARVKAMKDAKDKATQLANLAGVKLGEPTYISEGAIYQPPVTRGIYEAGGVPVPAPPPPPISPGELKITVNIQIVYSIV</sequence>